<evidence type="ECO:0000256" key="1">
    <source>
        <dbReference type="ARBA" id="ARBA00004613"/>
    </source>
</evidence>
<dbReference type="Pfam" id="PF25890">
    <property type="entry name" value="BGLAP_C"/>
    <property type="match status" value="1"/>
</dbReference>
<dbReference type="GO" id="GO:0046848">
    <property type="term" value="F:hydroxyapatite binding"/>
    <property type="evidence" value="ECO:0007669"/>
    <property type="project" value="TreeGrafter"/>
</dbReference>
<dbReference type="SUPFAM" id="SSF57630">
    <property type="entry name" value="GLA-domain"/>
    <property type="match status" value="1"/>
</dbReference>
<dbReference type="GO" id="GO:0008147">
    <property type="term" value="F:structural constituent of bone"/>
    <property type="evidence" value="ECO:0007669"/>
    <property type="project" value="TreeGrafter"/>
</dbReference>
<dbReference type="GO" id="GO:0001649">
    <property type="term" value="P:osteoblast differentiation"/>
    <property type="evidence" value="ECO:0007669"/>
    <property type="project" value="TreeGrafter"/>
</dbReference>
<evidence type="ECO:0000256" key="8">
    <source>
        <dbReference type="ARBA" id="ARBA00023157"/>
    </source>
</evidence>
<keyword evidence="7" id="KW-0106">Calcium</keyword>
<evidence type="ECO:0000256" key="3">
    <source>
        <dbReference type="ARBA" id="ARBA00022479"/>
    </source>
</evidence>
<dbReference type="InterPro" id="IPR058704">
    <property type="entry name" value="BGLAP-like_C"/>
</dbReference>
<dbReference type="GO" id="GO:0032571">
    <property type="term" value="P:response to vitamin K"/>
    <property type="evidence" value="ECO:0007669"/>
    <property type="project" value="InterPro"/>
</dbReference>
<evidence type="ECO:0000256" key="2">
    <source>
        <dbReference type="ARBA" id="ARBA00008850"/>
    </source>
</evidence>
<organism evidence="12 13">
    <name type="scientific">Geotrypetes seraphini</name>
    <name type="common">Gaboon caecilian</name>
    <name type="synonym">Caecilia seraphini</name>
    <dbReference type="NCBI Taxonomy" id="260995"/>
    <lineage>
        <taxon>Eukaryota</taxon>
        <taxon>Metazoa</taxon>
        <taxon>Chordata</taxon>
        <taxon>Craniata</taxon>
        <taxon>Vertebrata</taxon>
        <taxon>Euteleostomi</taxon>
        <taxon>Amphibia</taxon>
        <taxon>Gymnophiona</taxon>
        <taxon>Geotrypetes</taxon>
    </lineage>
</organism>
<evidence type="ECO:0000256" key="7">
    <source>
        <dbReference type="ARBA" id="ARBA00022837"/>
    </source>
</evidence>
<keyword evidence="5" id="KW-0091">Biomineralization</keyword>
<dbReference type="PANTHER" id="PTHR14235:SF0">
    <property type="entry name" value="OSTEOCALCIN"/>
    <property type="match status" value="1"/>
</dbReference>
<evidence type="ECO:0000256" key="9">
    <source>
        <dbReference type="SAM" id="MobiDB-lite"/>
    </source>
</evidence>
<dbReference type="InterPro" id="IPR039176">
    <property type="entry name" value="Osteocalcin"/>
</dbReference>
<evidence type="ECO:0000256" key="10">
    <source>
        <dbReference type="SAM" id="SignalP"/>
    </source>
</evidence>
<dbReference type="GeneID" id="117355913"/>
<dbReference type="GO" id="GO:0060348">
    <property type="term" value="P:bone development"/>
    <property type="evidence" value="ECO:0007669"/>
    <property type="project" value="InterPro"/>
</dbReference>
<dbReference type="GO" id="GO:1900076">
    <property type="term" value="P:regulation of cellular response to insulin stimulus"/>
    <property type="evidence" value="ECO:0007669"/>
    <property type="project" value="InterPro"/>
</dbReference>
<dbReference type="OrthoDB" id="9950568at2759"/>
<feature type="region of interest" description="Disordered" evidence="9">
    <location>
        <begin position="21"/>
        <end position="50"/>
    </location>
</feature>
<protein>
    <submittedName>
        <fullName evidence="13">Osteocalcin-like</fullName>
    </submittedName>
</protein>
<dbReference type="RefSeq" id="XP_033790918.1">
    <property type="nucleotide sequence ID" value="XM_033935027.1"/>
</dbReference>
<dbReference type="GO" id="GO:0005576">
    <property type="term" value="C:extracellular region"/>
    <property type="evidence" value="ECO:0007669"/>
    <property type="project" value="UniProtKB-SubCell"/>
</dbReference>
<dbReference type="AlphaFoldDB" id="A0A6P8QTM8"/>
<gene>
    <name evidence="13" type="primary">LOC117355913</name>
</gene>
<evidence type="ECO:0000259" key="11">
    <source>
        <dbReference type="PROSITE" id="PS50998"/>
    </source>
</evidence>
<evidence type="ECO:0000313" key="13">
    <source>
        <dbReference type="RefSeq" id="XP_033790918.1"/>
    </source>
</evidence>
<evidence type="ECO:0000313" key="12">
    <source>
        <dbReference type="Proteomes" id="UP000515159"/>
    </source>
</evidence>
<dbReference type="KEGG" id="gsh:117355913"/>
<feature type="signal peptide" evidence="10">
    <location>
        <begin position="1"/>
        <end position="18"/>
    </location>
</feature>
<dbReference type="GO" id="GO:0005509">
    <property type="term" value="F:calcium ion binding"/>
    <property type="evidence" value="ECO:0007669"/>
    <property type="project" value="InterPro"/>
</dbReference>
<feature type="domain" description="Gla" evidence="11">
    <location>
        <begin position="70"/>
        <end position="116"/>
    </location>
</feature>
<name>A0A6P8QTM8_GEOSA</name>
<comment type="subcellular location">
    <subcellularLocation>
        <location evidence="1">Secreted</location>
    </subcellularLocation>
</comment>
<dbReference type="PROSITE" id="PS00011">
    <property type="entry name" value="GLA_1"/>
    <property type="match status" value="1"/>
</dbReference>
<dbReference type="PANTHER" id="PTHR14235">
    <property type="entry name" value="OSTEOCALCIN"/>
    <property type="match status" value="1"/>
</dbReference>
<keyword evidence="10" id="KW-0732">Signal</keyword>
<evidence type="ECO:0000256" key="5">
    <source>
        <dbReference type="ARBA" id="ARBA00022591"/>
    </source>
</evidence>
<dbReference type="Proteomes" id="UP000515159">
    <property type="component" value="Chromosome 2"/>
</dbReference>
<feature type="chain" id="PRO_5027799966" evidence="10">
    <location>
        <begin position="19"/>
        <end position="118"/>
    </location>
</feature>
<keyword evidence="6" id="KW-0479">Metal-binding</keyword>
<dbReference type="InterPro" id="IPR000294">
    <property type="entry name" value="GLA_domain"/>
</dbReference>
<keyword evidence="3" id="KW-0301">Gamma-carboxyglutamic acid</keyword>
<evidence type="ECO:0000256" key="4">
    <source>
        <dbReference type="ARBA" id="ARBA00022525"/>
    </source>
</evidence>
<keyword evidence="12" id="KW-1185">Reference proteome</keyword>
<dbReference type="InParanoid" id="A0A6P8QTM8"/>
<accession>A0A6P8QTM8</accession>
<evidence type="ECO:0000256" key="6">
    <source>
        <dbReference type="ARBA" id="ARBA00022723"/>
    </source>
</evidence>
<dbReference type="PROSITE" id="PS50998">
    <property type="entry name" value="GLA_2"/>
    <property type="match status" value="1"/>
</dbReference>
<comment type="similarity">
    <text evidence="2">Belongs to the osteocalcin/matrix Gla protein family.</text>
</comment>
<sequence length="118" mass="13446">MKELVVLIILGLAALCICGSDSDSSYSASSNSTEDFSSANSPSESHSNEAIIKIRRNTANSLVKKRQKRSSSYHEWLHEQFKSPMETKKEQCEEYWPCDSLSRQVGFREAYRRYFGPV</sequence>
<dbReference type="InterPro" id="IPR035972">
    <property type="entry name" value="GLA-like_dom_SF"/>
</dbReference>
<dbReference type="GO" id="GO:0031214">
    <property type="term" value="P:biomineral tissue development"/>
    <property type="evidence" value="ECO:0007669"/>
    <property type="project" value="UniProtKB-KW"/>
</dbReference>
<reference evidence="13" key="1">
    <citation type="submission" date="2025-08" db="UniProtKB">
        <authorList>
            <consortium name="RefSeq"/>
        </authorList>
    </citation>
    <scope>IDENTIFICATION</scope>
</reference>
<keyword evidence="8" id="KW-1015">Disulfide bond</keyword>
<keyword evidence="4" id="KW-0964">Secreted</keyword>
<proteinExistence type="inferred from homology"/>